<keyword evidence="3" id="KW-1185">Reference proteome</keyword>
<dbReference type="OrthoDB" id="274016at2"/>
<dbReference type="Proteomes" id="UP000320672">
    <property type="component" value="Chromosome"/>
</dbReference>
<feature type="region of interest" description="Disordered" evidence="1">
    <location>
        <begin position="91"/>
        <end position="116"/>
    </location>
</feature>
<dbReference type="KEGG" id="rml:FF011L_15740"/>
<accession>A0A517MD67</accession>
<gene>
    <name evidence="2" type="ORF">FF011L_15740</name>
</gene>
<evidence type="ECO:0000313" key="3">
    <source>
        <dbReference type="Proteomes" id="UP000320672"/>
    </source>
</evidence>
<reference evidence="2 3" key="1">
    <citation type="submission" date="2019-02" db="EMBL/GenBank/DDBJ databases">
        <title>Deep-cultivation of Planctomycetes and their phenomic and genomic characterization uncovers novel biology.</title>
        <authorList>
            <person name="Wiegand S."/>
            <person name="Jogler M."/>
            <person name="Boedeker C."/>
            <person name="Pinto D."/>
            <person name="Vollmers J."/>
            <person name="Rivas-Marin E."/>
            <person name="Kohn T."/>
            <person name="Peeters S.H."/>
            <person name="Heuer A."/>
            <person name="Rast P."/>
            <person name="Oberbeckmann S."/>
            <person name="Bunk B."/>
            <person name="Jeske O."/>
            <person name="Meyerdierks A."/>
            <person name="Storesund J.E."/>
            <person name="Kallscheuer N."/>
            <person name="Luecker S."/>
            <person name="Lage O.M."/>
            <person name="Pohl T."/>
            <person name="Merkel B.J."/>
            <person name="Hornburger P."/>
            <person name="Mueller R.-W."/>
            <person name="Bruemmer F."/>
            <person name="Labrenz M."/>
            <person name="Spormann A.M."/>
            <person name="Op den Camp H."/>
            <person name="Overmann J."/>
            <person name="Amann R."/>
            <person name="Jetten M.S.M."/>
            <person name="Mascher T."/>
            <person name="Medema M.H."/>
            <person name="Devos D.P."/>
            <person name="Kaster A.-K."/>
            <person name="Ovreas L."/>
            <person name="Rohde M."/>
            <person name="Galperin M.Y."/>
            <person name="Jogler C."/>
        </authorList>
    </citation>
    <scope>NUCLEOTIDE SEQUENCE [LARGE SCALE GENOMIC DNA]</scope>
    <source>
        <strain evidence="2 3">FF011L</strain>
    </source>
</reference>
<organism evidence="2 3">
    <name type="scientific">Roseimaritima multifibrata</name>
    <dbReference type="NCBI Taxonomy" id="1930274"/>
    <lineage>
        <taxon>Bacteria</taxon>
        <taxon>Pseudomonadati</taxon>
        <taxon>Planctomycetota</taxon>
        <taxon>Planctomycetia</taxon>
        <taxon>Pirellulales</taxon>
        <taxon>Pirellulaceae</taxon>
        <taxon>Roseimaritima</taxon>
    </lineage>
</organism>
<name>A0A517MD67_9BACT</name>
<protein>
    <submittedName>
        <fullName evidence="2">Uncharacterized protein</fullName>
    </submittedName>
</protein>
<dbReference type="AlphaFoldDB" id="A0A517MD67"/>
<dbReference type="EMBL" id="CP036262">
    <property type="protein sequence ID" value="QDS92825.1"/>
    <property type="molecule type" value="Genomic_DNA"/>
</dbReference>
<evidence type="ECO:0000313" key="2">
    <source>
        <dbReference type="EMBL" id="QDS92825.1"/>
    </source>
</evidence>
<proteinExistence type="predicted"/>
<sequence length="116" mass="12614">MNDTNPEIEEQLSALAEICCETLKGDDTGLAGRSDALLKALLMSGYVRKHGKNITAELEARVKKRCPEPAMHRGGALSGITENLQQKLNKLAQWESELPQERTPPKAANISSTSKA</sequence>
<evidence type="ECO:0000256" key="1">
    <source>
        <dbReference type="SAM" id="MobiDB-lite"/>
    </source>
</evidence>